<evidence type="ECO:0000313" key="3">
    <source>
        <dbReference type="Proteomes" id="UP000016932"/>
    </source>
</evidence>
<dbReference type="OrthoDB" id="2745718at2759"/>
<dbReference type="Proteomes" id="UP000016932">
    <property type="component" value="Unassembled WGS sequence"/>
</dbReference>
<dbReference type="Pfam" id="PF12937">
    <property type="entry name" value="F-box-like"/>
    <property type="match status" value="1"/>
</dbReference>
<dbReference type="KEGG" id="pfj:MYCFIDRAFT_213900"/>
<evidence type="ECO:0000313" key="2">
    <source>
        <dbReference type="EMBL" id="EME85537.1"/>
    </source>
</evidence>
<dbReference type="InterPro" id="IPR001810">
    <property type="entry name" value="F-box_dom"/>
</dbReference>
<dbReference type="EMBL" id="KB446556">
    <property type="protein sequence ID" value="EME85537.1"/>
    <property type="molecule type" value="Genomic_DNA"/>
</dbReference>
<dbReference type="SUPFAM" id="SSF81383">
    <property type="entry name" value="F-box domain"/>
    <property type="match status" value="1"/>
</dbReference>
<protein>
    <recommendedName>
        <fullName evidence="1">F-box domain-containing protein</fullName>
    </recommendedName>
</protein>
<dbReference type="Gene3D" id="1.20.1280.50">
    <property type="match status" value="1"/>
</dbReference>
<proteinExistence type="predicted"/>
<name>M3B886_PSEFD</name>
<dbReference type="InterPro" id="IPR036047">
    <property type="entry name" value="F-box-like_dom_sf"/>
</dbReference>
<organism evidence="2 3">
    <name type="scientific">Pseudocercospora fijiensis (strain CIRAD86)</name>
    <name type="common">Black leaf streak disease fungus</name>
    <name type="synonym">Mycosphaerella fijiensis</name>
    <dbReference type="NCBI Taxonomy" id="383855"/>
    <lineage>
        <taxon>Eukaryota</taxon>
        <taxon>Fungi</taxon>
        <taxon>Dikarya</taxon>
        <taxon>Ascomycota</taxon>
        <taxon>Pezizomycotina</taxon>
        <taxon>Dothideomycetes</taxon>
        <taxon>Dothideomycetidae</taxon>
        <taxon>Mycosphaerellales</taxon>
        <taxon>Mycosphaerellaceae</taxon>
        <taxon>Pseudocercospora</taxon>
    </lineage>
</organism>
<feature type="domain" description="F-box" evidence="1">
    <location>
        <begin position="12"/>
        <end position="45"/>
    </location>
</feature>
<gene>
    <name evidence="2" type="ORF">MYCFIDRAFT_213900</name>
</gene>
<dbReference type="CDD" id="cd09917">
    <property type="entry name" value="F-box_SF"/>
    <property type="match status" value="1"/>
</dbReference>
<keyword evidence="3" id="KW-1185">Reference proteome</keyword>
<dbReference type="RefSeq" id="XP_007923117.1">
    <property type="nucleotide sequence ID" value="XM_007924926.1"/>
</dbReference>
<sequence>MAAAQQVYNTFELLEMILGYLPARDVLRCEAVCRQMQFVAKTSLPLRQKLHLEANPTSSLLTANVEPRFFHTYHAIGIGQHFACGEIELWRLPRRDESHGSWRRMFPCQPAPAAILLGVPRRYSKRPLLTAGEGQQGVTFGMIMDTLFKYSDETAWEQGMRAKFYALSEAEIPFFMARYDCEQVSMGTRGTT</sequence>
<dbReference type="VEuPathDB" id="FungiDB:MYCFIDRAFT_213900"/>
<dbReference type="AlphaFoldDB" id="M3B886"/>
<accession>M3B886</accession>
<reference evidence="2 3" key="1">
    <citation type="journal article" date="2012" name="PLoS Pathog.">
        <title>Diverse lifestyles and strategies of plant pathogenesis encoded in the genomes of eighteen Dothideomycetes fungi.</title>
        <authorList>
            <person name="Ohm R.A."/>
            <person name="Feau N."/>
            <person name="Henrissat B."/>
            <person name="Schoch C.L."/>
            <person name="Horwitz B.A."/>
            <person name="Barry K.W."/>
            <person name="Condon B.J."/>
            <person name="Copeland A.C."/>
            <person name="Dhillon B."/>
            <person name="Glaser F."/>
            <person name="Hesse C.N."/>
            <person name="Kosti I."/>
            <person name="LaButti K."/>
            <person name="Lindquist E.A."/>
            <person name="Lucas S."/>
            <person name="Salamov A.A."/>
            <person name="Bradshaw R.E."/>
            <person name="Ciuffetti L."/>
            <person name="Hamelin R.C."/>
            <person name="Kema G.H.J."/>
            <person name="Lawrence C."/>
            <person name="Scott J.A."/>
            <person name="Spatafora J.W."/>
            <person name="Turgeon B.G."/>
            <person name="de Wit P.J.G.M."/>
            <person name="Zhong S."/>
            <person name="Goodwin S.B."/>
            <person name="Grigoriev I.V."/>
        </authorList>
    </citation>
    <scope>NUCLEOTIDE SEQUENCE [LARGE SCALE GENOMIC DNA]</scope>
    <source>
        <strain evidence="2 3">CIRAD86</strain>
    </source>
</reference>
<dbReference type="GeneID" id="19337974"/>
<evidence type="ECO:0000259" key="1">
    <source>
        <dbReference type="Pfam" id="PF12937"/>
    </source>
</evidence>
<dbReference type="HOGENOM" id="CLU_1415734_0_0_1"/>